<evidence type="ECO:0000259" key="6">
    <source>
        <dbReference type="PROSITE" id="PS50237"/>
    </source>
</evidence>
<evidence type="ECO:0000256" key="5">
    <source>
        <dbReference type="PROSITE-ProRule" id="PRU00104"/>
    </source>
</evidence>
<sequence length="2761" mass="318301">MGSTQSTGKNAAHLSLPFNKSYSPSFYYEKNLAHFIYSVKSNNQIKDYELSKLNDLVSIIIGRQDRFNQEEISSLLENIIEYYVLDTPVNPNEEHFEFSNAISIIDDLNTRFNSLSNYRKMGYNQFSSSNQEEISELEHKLNYSTIIRDISPLIEGNFDKKSKNIVNQTSNEIKSLMSCRIANTPMPDDFLPKNVDSHIFDFNNNNDKSTSFVKSLGCRGLTTNGQYIFLLSTPNLLFVFPILNNGILMLPKLINLPINYISSEKDGKSQSDILKEEAFELPTQTCITSFPNYVEIHSFVAQQFKRIKIDMNKIIPIADFQPFSEEKNKDDQSKLYYETNLEFQDLDLADSSPNLIKVTNGVIYVYVQKFRKKENEIYFICEIYDAKSEKLIKKVQLCANNQQENNNLNSNLHDLFPDVSYNKIPIETNGSTISFIFEKFGVYRTFSLITGEFLKDEELKLFNNPASHIIASTIDSVNNCRWILTNTEDNKACIQKMQYHSSIDPYIFHIEDIHYSNKITDILISFNHLLRYYCCSLNPPSFLICDNIDHLLSLLNIAVKKKDLMSVQSLCMIVSLNMMKMERFDNELVKKIFELLNTSNIEIGLQYLLFFPNFQKFIRNEELKNDTTNKLFYLLQANNVNDSLFSYALRAIENCDEFGTLSLLSLDDSHANLLQLDQILSVYIIHQRIIVRNALNMIDGNEQYKNQNKNTASPVSNLRMYLHNLQTHFQSELAKCKKNQTEFDDELLNKFVDTPIYKLFHNFIRLLTPLAKFHEIASIADNIFKMILKDYIRIPFSNPRIRMNLLETCYVYGLILSSLISGGIPTPFEKKFNWVIPSNINLINDKNKLNELGCKPNENENDKFSLDILYKKIKPGLNKNLSEDMKRLDKCVIRAIALHMNCYDELVRVCSDSNAENVETSSELRKSFIQMQQCRDFYRNSLQNKREDESKELFDRLLSKAQLLCQIKSDTLVVDDLNSKSKILGEFIQSPFTTEYIKEVFKLQKSRFSAAQNGFPLLNDVFKKDKNQYMKEIIGHVLKKYLTSFGELNSILQLEGDKLDLNSSDISLFFNGVYPISSDFEEKAPEARIIPYRFFKSIKIFPNIFETLLCNQLKLLGLHSNDAGIYALTVSLVSFSEKLPTDKFQEFLSSYIKVPTNAFKLSLVENIINKASDDFVYSDEFLDSIFGNSLLTSPINIRIVNRIRYQLVRILMNEKLDNYLNEYLLFIGQHLFDIDNYHSLLVSSYIALLRKVILHAIQNETSPIRKATFYEKLMNSTTNADDESKEANLLGLYAICGYQMETVNPYSTVSVTLNSNVMKTYLIIQGENFLKESDSQFNLALSKCFEICPFNISKEPIQYSSFPRNSLITVDPEVSFNNDIFTEKVKKMLMDKQILTDITFPVCAQALLNFYMNNSKIITSEDQNMIDYMCTMITPFNDIYNTNDQIKKFKSLKIEDNETNKFKILPELTPQFGVIEDHLSTTYLSLPINNDSSEFEVNLEITDDDKILSNSKIDLFHFGVASDAVNEEEIRISTIGFPSGISFPEKEKVCDINFSESTCKISFFVNPKTRKISLQSNEIDFPIGRKFRLVIFKKKSTKLTFNPIVKEEVFDANGTPDLDKLISLKKKPTEQEDYEDYNYLKFPDFIEEEQILKPDYRQYEGVDKFTHEMDLIQKLRLMTVHHPMNPVLHLSNSRAASQSIIDHHLKGLFNKLGRQWLTVLLLKITSNDPSLISKYAFELFSLFSVPIEIFNQDEFNQGHFPFSLERPPWESTTVLTSSPKEKMGNTSYYTLVANDMMNALSVMIKNSDCMDQIAEGLFRMSTSSNLHQIALPQKYHSFYYIKEGSDSNVINLSIQSIIALNNYEGMQKNVAYMINEDDETKTYYDLPYIFKSDSQMSQLYVNNDTSRGVSILEVNSSNSSFKNDWIVDTPIELLVHLKNFSFAAKKDNHLSLVKTILLNLYLSKSPFTIPYIHQFQNFAQMELQTTLFYKDELYIKSLIALGNFLKSKEIPDEYYVNLYESEQPMISNKATIEEAAHFPEFFPPNAKFPEVTTDTVTITNAIINPGSIKSGFQSRILTIKQCFEEQKSLIGIPFWDILPYWNRIVEIFGFDDQKMDDSELNDEEYNEIFPLEVVQLKGNVCKVSNLTDDEFNVKLVFNKKLPDEELKKVLFEYSNNYSFNGLKKYNWTTFDNPITIGKGSHFFCIKEVPSDNKPWESLCSLKVEPIKEQPQVKDRPETNTIKVTDDYKNEFIRSMKSFFFDWKPANTEELLNIFNLDDLRSPSFKAIANVVLNSNLSLVFPKTVVLLRALLLHHFNYIQFSQNKNQVSKFLWNSCSNLIPILEKSAELSKLIAVVENNPNQLTIDQKASLLLINDFRNITAEINNNQTIDELSPVEKRANSTISQWAKFVKSAKMDNLKGKHPLKIKIKNAITVEGTNLIDGTMTDGLLKNFLNEASDSIFQPSTQLFMKANCKEEYFIPETRKRIGSDEENEKIILNEYYSIGVLIGIISRVSYPQCLPFAPFIWKFIAGEQITPDDIAEVDDNLSAHFKSVRNKEVPPSWTANSWLPSSSSVQLIGGAKSSSSCKEDEDEEIIRYLNEYTKYRLHLIEPQLIMIRDGFVDNTELNSNPLLSGKVLSYLAQGTGDLTVEMLKSIEKVFNRGPQFNKVVEFFWEAVEEFNKEEIKMLLKFITGVTRIPKISEHGNNFHINIMKMNCKNPDSQLPTAQSCFNKIALPMYSSKEVAKERILFAIKNCLTLEIL</sequence>
<keyword evidence="3" id="KW-0808">Transferase</keyword>
<keyword evidence="4 5" id="KW-0833">Ubl conjugation pathway</keyword>
<dbReference type="SMART" id="SM00119">
    <property type="entry name" value="HECTc"/>
    <property type="match status" value="1"/>
</dbReference>
<protein>
    <recommendedName>
        <fullName evidence="2">HECT-type E3 ubiquitin transferase</fullName>
        <ecNumber evidence="2">2.3.2.26</ecNumber>
    </recommendedName>
</protein>
<evidence type="ECO:0000256" key="3">
    <source>
        <dbReference type="ARBA" id="ARBA00022679"/>
    </source>
</evidence>
<dbReference type="SUPFAM" id="SSF56204">
    <property type="entry name" value="Hect, E3 ligase catalytic domain"/>
    <property type="match status" value="1"/>
</dbReference>
<dbReference type="InterPro" id="IPR000569">
    <property type="entry name" value="HECT_dom"/>
</dbReference>
<dbReference type="PANTHER" id="PTHR45700">
    <property type="entry name" value="UBIQUITIN-PROTEIN LIGASE E3C"/>
    <property type="match status" value="1"/>
</dbReference>
<evidence type="ECO:0000313" key="7">
    <source>
        <dbReference type="EMBL" id="KAK8897968.1"/>
    </source>
</evidence>
<dbReference type="InterPro" id="IPR044611">
    <property type="entry name" value="E3A/B/C-like"/>
</dbReference>
<organism evidence="7 8">
    <name type="scientific">Tritrichomonas musculus</name>
    <dbReference type="NCBI Taxonomy" id="1915356"/>
    <lineage>
        <taxon>Eukaryota</taxon>
        <taxon>Metamonada</taxon>
        <taxon>Parabasalia</taxon>
        <taxon>Tritrichomonadida</taxon>
        <taxon>Tritrichomonadidae</taxon>
        <taxon>Tritrichomonas</taxon>
    </lineage>
</organism>
<evidence type="ECO:0000256" key="1">
    <source>
        <dbReference type="ARBA" id="ARBA00000885"/>
    </source>
</evidence>
<accession>A0ABR2L3N2</accession>
<evidence type="ECO:0000313" key="8">
    <source>
        <dbReference type="Proteomes" id="UP001470230"/>
    </source>
</evidence>
<dbReference type="Gene3D" id="3.90.1750.10">
    <property type="entry name" value="Hect, E3 ligase catalytic domains"/>
    <property type="match status" value="1"/>
</dbReference>
<comment type="catalytic activity">
    <reaction evidence="1">
        <text>S-ubiquitinyl-[E2 ubiquitin-conjugating enzyme]-L-cysteine + [acceptor protein]-L-lysine = [E2 ubiquitin-conjugating enzyme]-L-cysteine + N(6)-ubiquitinyl-[acceptor protein]-L-lysine.</text>
        <dbReference type="EC" id="2.3.2.26"/>
    </reaction>
</comment>
<dbReference type="Proteomes" id="UP001470230">
    <property type="component" value="Unassembled WGS sequence"/>
</dbReference>
<dbReference type="EC" id="2.3.2.26" evidence="2"/>
<dbReference type="Pfam" id="PF00632">
    <property type="entry name" value="HECT"/>
    <property type="match status" value="1"/>
</dbReference>
<reference evidence="7 8" key="1">
    <citation type="submission" date="2024-04" db="EMBL/GenBank/DDBJ databases">
        <title>Tritrichomonas musculus Genome.</title>
        <authorList>
            <person name="Alves-Ferreira E."/>
            <person name="Grigg M."/>
            <person name="Lorenzi H."/>
            <person name="Galac M."/>
        </authorList>
    </citation>
    <scope>NUCLEOTIDE SEQUENCE [LARGE SCALE GENOMIC DNA]</scope>
    <source>
        <strain evidence="7 8">EAF2021</strain>
    </source>
</reference>
<dbReference type="EMBL" id="JAPFFF010000001">
    <property type="protein sequence ID" value="KAK8897968.1"/>
    <property type="molecule type" value="Genomic_DNA"/>
</dbReference>
<evidence type="ECO:0000256" key="2">
    <source>
        <dbReference type="ARBA" id="ARBA00012485"/>
    </source>
</evidence>
<dbReference type="Gene3D" id="3.30.2160.10">
    <property type="entry name" value="Hect, E3 ligase catalytic domain"/>
    <property type="match status" value="1"/>
</dbReference>
<proteinExistence type="predicted"/>
<evidence type="ECO:0000256" key="4">
    <source>
        <dbReference type="ARBA" id="ARBA00022786"/>
    </source>
</evidence>
<dbReference type="InterPro" id="IPR035983">
    <property type="entry name" value="Hect_E3_ubiquitin_ligase"/>
</dbReference>
<feature type="active site" description="Glycyl thioester intermediate" evidence="5">
    <location>
        <position position="2729"/>
    </location>
</feature>
<name>A0ABR2L3N2_9EUKA</name>
<feature type="domain" description="HECT" evidence="6">
    <location>
        <begin position="2414"/>
        <end position="2761"/>
    </location>
</feature>
<dbReference type="Gene3D" id="3.30.2410.10">
    <property type="entry name" value="Hect, E3 ligase catalytic domain"/>
    <property type="match status" value="1"/>
</dbReference>
<comment type="caution">
    <text evidence="7">The sequence shown here is derived from an EMBL/GenBank/DDBJ whole genome shotgun (WGS) entry which is preliminary data.</text>
</comment>
<gene>
    <name evidence="7" type="ORF">M9Y10_000212</name>
</gene>
<keyword evidence="8" id="KW-1185">Reference proteome</keyword>
<dbReference type="PROSITE" id="PS50237">
    <property type="entry name" value="HECT"/>
    <property type="match status" value="1"/>
</dbReference>
<dbReference type="PANTHER" id="PTHR45700:SF2">
    <property type="entry name" value="UBIQUITIN-PROTEIN LIGASE E3C"/>
    <property type="match status" value="1"/>
</dbReference>